<accession>A0A212LQK5</accession>
<organism evidence="1">
    <name type="scientific">uncultured Pleomorphomonas sp</name>
    <dbReference type="NCBI Taxonomy" id="442121"/>
    <lineage>
        <taxon>Bacteria</taxon>
        <taxon>Pseudomonadati</taxon>
        <taxon>Pseudomonadota</taxon>
        <taxon>Alphaproteobacteria</taxon>
        <taxon>Hyphomicrobiales</taxon>
        <taxon>Pleomorphomonadaceae</taxon>
        <taxon>Pleomorphomonas</taxon>
        <taxon>environmental samples</taxon>
    </lineage>
</organism>
<dbReference type="AlphaFoldDB" id="A0A212LQK5"/>
<sequence length="93" mass="10029">MSKRDLTTTDFRAWLQSMGLSRSATGVGAGLIGITGRTRASETATGKRELTLTERLAMSAVRAGLNPWQPEYETELAERFGEPPAISRDSTAA</sequence>
<proteinExistence type="predicted"/>
<gene>
    <name evidence="1" type="ORF">KL86PLE_90679</name>
</gene>
<reference evidence="1" key="1">
    <citation type="submission" date="2016-08" db="EMBL/GenBank/DDBJ databases">
        <authorList>
            <person name="Seilhamer J.J."/>
        </authorList>
    </citation>
    <scope>NUCLEOTIDE SEQUENCE</scope>
    <source>
        <strain evidence="1">86</strain>
    </source>
</reference>
<protein>
    <submittedName>
        <fullName evidence="1">Uncharacterized protein</fullName>
    </submittedName>
</protein>
<evidence type="ECO:0000313" key="1">
    <source>
        <dbReference type="EMBL" id="SCM79864.1"/>
    </source>
</evidence>
<dbReference type="EMBL" id="FMJD01000013">
    <property type="protein sequence ID" value="SCM79864.1"/>
    <property type="molecule type" value="Genomic_DNA"/>
</dbReference>
<name>A0A212LQK5_9HYPH</name>